<evidence type="ECO:0000313" key="1">
    <source>
        <dbReference type="EMBL" id="MFD2697945.1"/>
    </source>
</evidence>
<protein>
    <submittedName>
        <fullName evidence="1">Uncharacterized protein</fullName>
    </submittedName>
</protein>
<gene>
    <name evidence="1" type="ORF">ACFSQ0_08080</name>
</gene>
<proteinExistence type="predicted"/>
<reference evidence="2" key="1">
    <citation type="journal article" date="2019" name="Int. J. Syst. Evol. Microbiol.">
        <title>The Global Catalogue of Microorganisms (GCM) 10K type strain sequencing project: providing services to taxonomists for standard genome sequencing and annotation.</title>
        <authorList>
            <consortium name="The Broad Institute Genomics Platform"/>
            <consortium name="The Broad Institute Genome Sequencing Center for Infectious Disease"/>
            <person name="Wu L."/>
            <person name="Ma J."/>
        </authorList>
    </citation>
    <scope>NUCLEOTIDE SEQUENCE [LARGE SCALE GENOMIC DNA]</scope>
    <source>
        <strain evidence="2">KCTC 42255</strain>
    </source>
</reference>
<dbReference type="EMBL" id="JBHULZ010000041">
    <property type="protein sequence ID" value="MFD2697945.1"/>
    <property type="molecule type" value="Genomic_DNA"/>
</dbReference>
<dbReference type="Proteomes" id="UP001597357">
    <property type="component" value="Unassembled WGS sequence"/>
</dbReference>
<name>A0ABW5SE74_9FLAO</name>
<keyword evidence="2" id="KW-1185">Reference proteome</keyword>
<organism evidence="1 2">
    <name type="scientific">Mesonia sediminis</name>
    <dbReference type="NCBI Taxonomy" id="1703946"/>
    <lineage>
        <taxon>Bacteria</taxon>
        <taxon>Pseudomonadati</taxon>
        <taxon>Bacteroidota</taxon>
        <taxon>Flavobacteriia</taxon>
        <taxon>Flavobacteriales</taxon>
        <taxon>Flavobacteriaceae</taxon>
        <taxon>Mesonia</taxon>
    </lineage>
</organism>
<comment type="caution">
    <text evidence="1">The sequence shown here is derived from an EMBL/GenBank/DDBJ whole genome shotgun (WGS) entry which is preliminary data.</text>
</comment>
<accession>A0ABW5SE74</accession>
<sequence length="124" mass="14365">MFTIKIENNYRYSGRLVNTDTNRDWIINHHFTSASIPDLKSALLQIYGLGEVLFLDLGEEKIKGYPFPSERYGLLIRCHSTEFYYRFEQHGDIYLTIDALGCFSLQVKNGTAIQIKLPELSLKQ</sequence>
<evidence type="ECO:0000313" key="2">
    <source>
        <dbReference type="Proteomes" id="UP001597357"/>
    </source>
</evidence>
<dbReference type="RefSeq" id="WP_379046707.1">
    <property type="nucleotide sequence ID" value="NZ_JBHULZ010000041.1"/>
</dbReference>